<sequence length="79" mass="8849">MAVTAFDLPKPARRSDPVGSGSDRRGASALAAWRQECLRRRRRLLETFFSPLVAASPSALPSTVDRLVLWRSRHGRHHS</sequence>
<dbReference type="RefSeq" id="WP_221030983.1">
    <property type="nucleotide sequence ID" value="NZ_CP139781.1"/>
</dbReference>
<evidence type="ECO:0000313" key="3">
    <source>
        <dbReference type="Proteomes" id="UP000738431"/>
    </source>
</evidence>
<keyword evidence="3" id="KW-1185">Reference proteome</keyword>
<accession>A0ABZ1CBR4</accession>
<gene>
    <name evidence="2" type="ORF">K1X11_006805</name>
</gene>
<name>A0ABZ1CBR4_9BACT</name>
<evidence type="ECO:0000313" key="2">
    <source>
        <dbReference type="EMBL" id="WRQ89112.1"/>
    </source>
</evidence>
<evidence type="ECO:0000256" key="1">
    <source>
        <dbReference type="SAM" id="MobiDB-lite"/>
    </source>
</evidence>
<dbReference type="Proteomes" id="UP000738431">
    <property type="component" value="Chromosome"/>
</dbReference>
<protein>
    <submittedName>
        <fullName evidence="2">Uncharacterized protein</fullName>
    </submittedName>
</protein>
<reference evidence="2 3" key="1">
    <citation type="submission" date="2023-12" db="EMBL/GenBank/DDBJ databases">
        <title>Description of an unclassified Opitutus bacterium of Verrucomicrobiota.</title>
        <authorList>
            <person name="Zhang D.-F."/>
        </authorList>
    </citation>
    <scope>NUCLEOTIDE SEQUENCE [LARGE SCALE GENOMIC DNA]</scope>
    <source>
        <strain evidence="2 3">WL0086</strain>
    </source>
</reference>
<organism evidence="2 3">
    <name type="scientific">Actomonas aquatica</name>
    <dbReference type="NCBI Taxonomy" id="2866162"/>
    <lineage>
        <taxon>Bacteria</taxon>
        <taxon>Pseudomonadati</taxon>
        <taxon>Verrucomicrobiota</taxon>
        <taxon>Opitutia</taxon>
        <taxon>Opitutales</taxon>
        <taxon>Opitutaceae</taxon>
        <taxon>Actomonas</taxon>
    </lineage>
</organism>
<feature type="region of interest" description="Disordered" evidence="1">
    <location>
        <begin position="1"/>
        <end position="26"/>
    </location>
</feature>
<dbReference type="EMBL" id="CP139781">
    <property type="protein sequence ID" value="WRQ89112.1"/>
    <property type="molecule type" value="Genomic_DNA"/>
</dbReference>
<proteinExistence type="predicted"/>